<dbReference type="InterPro" id="IPR009367">
    <property type="entry name" value="Elm1-like"/>
</dbReference>
<name>A0ABT4LIJ6_9PROT</name>
<dbReference type="Proteomes" id="UP001069802">
    <property type="component" value="Unassembled WGS sequence"/>
</dbReference>
<evidence type="ECO:0000313" key="2">
    <source>
        <dbReference type="Proteomes" id="UP001069802"/>
    </source>
</evidence>
<protein>
    <submittedName>
        <fullName evidence="1">Mitochondrial fission ELM1 family protein</fullName>
    </submittedName>
</protein>
<dbReference type="PANTHER" id="PTHR33986">
    <property type="entry name" value="OS02G0535700 PROTEIN"/>
    <property type="match status" value="1"/>
</dbReference>
<dbReference type="Pfam" id="PF06258">
    <property type="entry name" value="Mito_fiss_Elm1"/>
    <property type="match status" value="1"/>
</dbReference>
<reference evidence="1" key="1">
    <citation type="submission" date="2022-12" db="EMBL/GenBank/DDBJ databases">
        <title>Bacterial isolates from different developmental stages of Nematostella vectensis.</title>
        <authorList>
            <person name="Fraune S."/>
        </authorList>
    </citation>
    <scope>NUCLEOTIDE SEQUENCE</scope>
    <source>
        <strain evidence="1">G21630-S1</strain>
    </source>
</reference>
<organism evidence="1 2">
    <name type="scientific">Kiloniella laminariae</name>
    <dbReference type="NCBI Taxonomy" id="454162"/>
    <lineage>
        <taxon>Bacteria</taxon>
        <taxon>Pseudomonadati</taxon>
        <taxon>Pseudomonadota</taxon>
        <taxon>Alphaproteobacteria</taxon>
        <taxon>Rhodospirillales</taxon>
        <taxon>Kiloniellaceae</taxon>
        <taxon>Kiloniella</taxon>
    </lineage>
</organism>
<proteinExistence type="predicted"/>
<comment type="caution">
    <text evidence="1">The sequence shown here is derived from an EMBL/GenBank/DDBJ whole genome shotgun (WGS) entry which is preliminary data.</text>
</comment>
<dbReference type="EMBL" id="JAPWGY010000002">
    <property type="protein sequence ID" value="MCZ4280919.1"/>
    <property type="molecule type" value="Genomic_DNA"/>
</dbReference>
<dbReference type="PANTHER" id="PTHR33986:SF15">
    <property type="entry name" value="MITOCHONDRIAL FISSION PROTEIN ELM1"/>
    <property type="match status" value="1"/>
</dbReference>
<keyword evidence="2" id="KW-1185">Reference proteome</keyword>
<sequence length="339" mass="37599">MNQTEKPLTCWVISDGRAGIQVQCTGLAEAMGLEPVIKNVEMAKPWKWLPPALIPLHPAVYGNDFPTSQDITTPDEWPDVTIACGRQAAIFNALVREKSRGKTFAIQVQDPRISSRHYDLVITPEHDTLRGDNVLLTTGGINRVTPARLEQAKADLAPEINALPRPRVAVLVGGKSKAYRLTETIVQKLGVQLHQLQQDSGCSFLVTTSRRTGKEHTAHLRQALADLPAFFWDGTGDNPYFGFLGSADAFIVTSDSVNMVTEAASTGKPVHVVELEGGNKKFSRFHQQLKDKGIIRDFTGTLEHWQYPPLSESKRIAKKVLERLARHKEVRNLVDQART</sequence>
<gene>
    <name evidence="1" type="ORF">O4H49_09040</name>
</gene>
<evidence type="ECO:0000313" key="1">
    <source>
        <dbReference type="EMBL" id="MCZ4280919.1"/>
    </source>
</evidence>
<accession>A0ABT4LIJ6</accession>